<proteinExistence type="predicted"/>
<comment type="caution">
    <text evidence="1">The sequence shown here is derived from an EMBL/GenBank/DDBJ whole genome shotgun (WGS) entry which is preliminary data.</text>
</comment>
<gene>
    <name evidence="1" type="ORF">V9T40_008284</name>
</gene>
<evidence type="ECO:0000313" key="1">
    <source>
        <dbReference type="EMBL" id="KAK7600843.1"/>
    </source>
</evidence>
<organism evidence="1 2">
    <name type="scientific">Parthenolecanium corni</name>
    <dbReference type="NCBI Taxonomy" id="536013"/>
    <lineage>
        <taxon>Eukaryota</taxon>
        <taxon>Metazoa</taxon>
        <taxon>Ecdysozoa</taxon>
        <taxon>Arthropoda</taxon>
        <taxon>Hexapoda</taxon>
        <taxon>Insecta</taxon>
        <taxon>Pterygota</taxon>
        <taxon>Neoptera</taxon>
        <taxon>Paraneoptera</taxon>
        <taxon>Hemiptera</taxon>
        <taxon>Sternorrhyncha</taxon>
        <taxon>Coccoidea</taxon>
        <taxon>Coccidae</taxon>
        <taxon>Parthenolecanium</taxon>
    </lineage>
</organism>
<dbReference type="EMBL" id="JBBCAQ010000010">
    <property type="protein sequence ID" value="KAK7600843.1"/>
    <property type="molecule type" value="Genomic_DNA"/>
</dbReference>
<accession>A0AAN9Y5T1</accession>
<protein>
    <submittedName>
        <fullName evidence="1">Uncharacterized protein</fullName>
    </submittedName>
</protein>
<keyword evidence="2" id="KW-1185">Reference proteome</keyword>
<sequence length="130" mass="14544">MFESIVFRHTTVGEWSPAPACIRENNEKFLLVVIASLDLSNHNMFLVLDWRLPPANAISRAILSSCRLAARWLTTNVSRAAKLYTRFAEIVSRIFCSILLFGAYNPPRRTAPEKLFGDVDNSDNAAASSQ</sequence>
<dbReference type="Proteomes" id="UP001367676">
    <property type="component" value="Unassembled WGS sequence"/>
</dbReference>
<dbReference type="AlphaFoldDB" id="A0AAN9Y5T1"/>
<evidence type="ECO:0000313" key="2">
    <source>
        <dbReference type="Proteomes" id="UP001367676"/>
    </source>
</evidence>
<reference evidence="1 2" key="1">
    <citation type="submission" date="2024-03" db="EMBL/GenBank/DDBJ databases">
        <title>Adaptation during the transition from Ophiocordyceps entomopathogen to insect associate is accompanied by gene loss and intensified selection.</title>
        <authorList>
            <person name="Ward C.M."/>
            <person name="Onetto C.A."/>
            <person name="Borneman A.R."/>
        </authorList>
    </citation>
    <scope>NUCLEOTIDE SEQUENCE [LARGE SCALE GENOMIC DNA]</scope>
    <source>
        <strain evidence="1">AWRI1</strain>
        <tissue evidence="1">Single Adult Female</tissue>
    </source>
</reference>
<name>A0AAN9Y5T1_9HEMI</name>